<proteinExistence type="predicted"/>
<protein>
    <submittedName>
        <fullName evidence="2">Methyltransferase domain-containing protein</fullName>
    </submittedName>
</protein>
<dbReference type="Proteomes" id="UP000198749">
    <property type="component" value="Unassembled WGS sequence"/>
</dbReference>
<evidence type="ECO:0000313" key="3">
    <source>
        <dbReference type="Proteomes" id="UP000198749"/>
    </source>
</evidence>
<dbReference type="SUPFAM" id="SSF53335">
    <property type="entry name" value="S-adenosyl-L-methionine-dependent methyltransferases"/>
    <property type="match status" value="1"/>
</dbReference>
<dbReference type="AlphaFoldDB" id="A0A1H9I168"/>
<name>A0A1H9I168_9GAMM</name>
<dbReference type="OrthoDB" id="6191410at2"/>
<accession>A0A1H9I168</accession>
<keyword evidence="3" id="KW-1185">Reference proteome</keyword>
<dbReference type="GO" id="GO:0008757">
    <property type="term" value="F:S-adenosylmethionine-dependent methyltransferase activity"/>
    <property type="evidence" value="ECO:0007669"/>
    <property type="project" value="InterPro"/>
</dbReference>
<sequence>MGFKQQPPLAEWLPALRSWFDTELGQQLLASERELLDRLLPTMFGYHLLQISFDNRLDLARESPVRHQIPVNPVAELGLPDSAVIARNEELPFEHNSIDVVLLHHGLDFAQSPHQVLRESARVLRPGGYLLNIGFNPVSWWGVYRTLKLNKETVPWQGHFIGSQRMHDWLALLELTVVRELSDYYRLPFEKESWRQRGRLIDAITRRCSSHCGAFVLHVARKDVGGMTPIEPVWKKRKLINLPLVEPTTRGARGRVSEEKN</sequence>
<dbReference type="Gene3D" id="3.40.50.150">
    <property type="entry name" value="Vaccinia Virus protein VP39"/>
    <property type="match status" value="1"/>
</dbReference>
<dbReference type="RefSeq" id="WP_091358281.1">
    <property type="nucleotide sequence ID" value="NZ_AP025284.1"/>
</dbReference>
<keyword evidence="2" id="KW-0808">Transferase</keyword>
<dbReference type="Pfam" id="PF08241">
    <property type="entry name" value="Methyltransf_11"/>
    <property type="match status" value="1"/>
</dbReference>
<reference evidence="3" key="1">
    <citation type="submission" date="2016-10" db="EMBL/GenBank/DDBJ databases">
        <authorList>
            <person name="Varghese N."/>
            <person name="Submissions S."/>
        </authorList>
    </citation>
    <scope>NUCLEOTIDE SEQUENCE [LARGE SCALE GENOMIC DNA]</scope>
    <source>
        <strain evidence="3">DSM 18887</strain>
    </source>
</reference>
<evidence type="ECO:0000259" key="1">
    <source>
        <dbReference type="Pfam" id="PF08241"/>
    </source>
</evidence>
<dbReference type="CDD" id="cd02440">
    <property type="entry name" value="AdoMet_MTases"/>
    <property type="match status" value="1"/>
</dbReference>
<dbReference type="InterPro" id="IPR029063">
    <property type="entry name" value="SAM-dependent_MTases_sf"/>
</dbReference>
<dbReference type="EMBL" id="FOGB01000006">
    <property type="protein sequence ID" value="SEQ68339.1"/>
    <property type="molecule type" value="Genomic_DNA"/>
</dbReference>
<dbReference type="InterPro" id="IPR013216">
    <property type="entry name" value="Methyltransf_11"/>
</dbReference>
<gene>
    <name evidence="2" type="ORF">SAMN03080615_02362</name>
</gene>
<evidence type="ECO:0000313" key="2">
    <source>
        <dbReference type="EMBL" id="SEQ68339.1"/>
    </source>
</evidence>
<dbReference type="STRING" id="355243.SAMN03080615_02362"/>
<dbReference type="GO" id="GO:0032259">
    <property type="term" value="P:methylation"/>
    <property type="evidence" value="ECO:0007669"/>
    <property type="project" value="UniProtKB-KW"/>
</dbReference>
<keyword evidence="2" id="KW-0489">Methyltransferase</keyword>
<feature type="domain" description="Methyltransferase type 11" evidence="1">
    <location>
        <begin position="84"/>
        <end position="131"/>
    </location>
</feature>
<organism evidence="2 3">
    <name type="scientific">Amphritea atlantica</name>
    <dbReference type="NCBI Taxonomy" id="355243"/>
    <lineage>
        <taxon>Bacteria</taxon>
        <taxon>Pseudomonadati</taxon>
        <taxon>Pseudomonadota</taxon>
        <taxon>Gammaproteobacteria</taxon>
        <taxon>Oceanospirillales</taxon>
        <taxon>Oceanospirillaceae</taxon>
        <taxon>Amphritea</taxon>
    </lineage>
</organism>